<comment type="caution">
    <text evidence="2">The sequence shown here is derived from an EMBL/GenBank/DDBJ whole genome shotgun (WGS) entry which is preliminary data.</text>
</comment>
<feature type="region of interest" description="Disordered" evidence="1">
    <location>
        <begin position="14"/>
        <end position="65"/>
    </location>
</feature>
<dbReference type="EMBL" id="AGNL01050852">
    <property type="protein sequence ID" value="EJK43632.1"/>
    <property type="molecule type" value="Genomic_DNA"/>
</dbReference>
<protein>
    <submittedName>
        <fullName evidence="2">Uncharacterized protein</fullName>
    </submittedName>
</protein>
<organism evidence="2 3">
    <name type="scientific">Thalassiosira oceanica</name>
    <name type="common">Marine diatom</name>
    <dbReference type="NCBI Taxonomy" id="159749"/>
    <lineage>
        <taxon>Eukaryota</taxon>
        <taxon>Sar</taxon>
        <taxon>Stramenopiles</taxon>
        <taxon>Ochrophyta</taxon>
        <taxon>Bacillariophyta</taxon>
        <taxon>Coscinodiscophyceae</taxon>
        <taxon>Thalassiosirophycidae</taxon>
        <taxon>Thalassiosirales</taxon>
        <taxon>Thalassiosiraceae</taxon>
        <taxon>Thalassiosira</taxon>
    </lineage>
</organism>
<name>K0RAW9_THAOC</name>
<accession>K0RAW9</accession>
<dbReference type="Proteomes" id="UP000266841">
    <property type="component" value="Unassembled WGS sequence"/>
</dbReference>
<dbReference type="AlphaFoldDB" id="K0RAW9"/>
<feature type="region of interest" description="Disordered" evidence="1">
    <location>
        <begin position="131"/>
        <end position="242"/>
    </location>
</feature>
<proteinExistence type="predicted"/>
<evidence type="ECO:0000313" key="3">
    <source>
        <dbReference type="Proteomes" id="UP000266841"/>
    </source>
</evidence>
<feature type="compositionally biased region" description="Basic and acidic residues" evidence="1">
    <location>
        <begin position="14"/>
        <end position="24"/>
    </location>
</feature>
<feature type="compositionally biased region" description="Low complexity" evidence="1">
    <location>
        <begin position="161"/>
        <end position="171"/>
    </location>
</feature>
<sequence length="242" mass="25835">MRYPVTDVVPCHREHELRPPRSEHVPVQPIECPSRAQAGPLHPGGPVPEPVAPLAPPVRALPPDRLRGVDVDADRLQEHGPAESFRMIPQELERVARTDARAEDVTPLYAEVVEQGHLVVAKGGPPEIVRVPGAAGVAPHPGGRAHPTPREQEDRYPVPPAVDLVADPGPVGTHERGSEAPATFAPGDQSPSRDGERKRRGDPGEAEEARSVASESVVEERPVAGLQETPRIRADTGGIFGA</sequence>
<feature type="compositionally biased region" description="Pro residues" evidence="1">
    <location>
        <begin position="43"/>
        <end position="60"/>
    </location>
</feature>
<feature type="compositionally biased region" description="Low complexity" evidence="1">
    <location>
        <begin position="131"/>
        <end position="146"/>
    </location>
</feature>
<evidence type="ECO:0000256" key="1">
    <source>
        <dbReference type="SAM" id="MobiDB-lite"/>
    </source>
</evidence>
<reference evidence="2 3" key="1">
    <citation type="journal article" date="2012" name="Genome Biol.">
        <title>Genome and low-iron response of an oceanic diatom adapted to chronic iron limitation.</title>
        <authorList>
            <person name="Lommer M."/>
            <person name="Specht M."/>
            <person name="Roy A.S."/>
            <person name="Kraemer L."/>
            <person name="Andreson R."/>
            <person name="Gutowska M.A."/>
            <person name="Wolf J."/>
            <person name="Bergner S.V."/>
            <person name="Schilhabel M.B."/>
            <person name="Klostermeier U.C."/>
            <person name="Beiko R.G."/>
            <person name="Rosenstiel P."/>
            <person name="Hippler M."/>
            <person name="Laroche J."/>
        </authorList>
    </citation>
    <scope>NUCLEOTIDE SEQUENCE [LARGE SCALE GENOMIC DNA]</scope>
    <source>
        <strain evidence="2 3">CCMP1005</strain>
    </source>
</reference>
<evidence type="ECO:0000313" key="2">
    <source>
        <dbReference type="EMBL" id="EJK43632.1"/>
    </source>
</evidence>
<feature type="compositionally biased region" description="Basic and acidic residues" evidence="1">
    <location>
        <begin position="191"/>
        <end position="210"/>
    </location>
</feature>
<gene>
    <name evidence="2" type="ORF">THAOC_37905</name>
</gene>
<keyword evidence="3" id="KW-1185">Reference proteome</keyword>